<keyword evidence="2" id="KW-1185">Reference proteome</keyword>
<evidence type="ECO:0000313" key="1">
    <source>
        <dbReference type="EMBL" id="KAJ7662336.1"/>
    </source>
</evidence>
<organism evidence="1 2">
    <name type="scientific">Mycena rosella</name>
    <name type="common">Pink bonnet</name>
    <name type="synonym">Agaricus rosellus</name>
    <dbReference type="NCBI Taxonomy" id="1033263"/>
    <lineage>
        <taxon>Eukaryota</taxon>
        <taxon>Fungi</taxon>
        <taxon>Dikarya</taxon>
        <taxon>Basidiomycota</taxon>
        <taxon>Agaricomycotina</taxon>
        <taxon>Agaricomycetes</taxon>
        <taxon>Agaricomycetidae</taxon>
        <taxon>Agaricales</taxon>
        <taxon>Marasmiineae</taxon>
        <taxon>Mycenaceae</taxon>
        <taxon>Mycena</taxon>
    </lineage>
</organism>
<protein>
    <submittedName>
        <fullName evidence="1">Uncharacterized protein</fullName>
    </submittedName>
</protein>
<name>A0AAD7CTK2_MYCRO</name>
<gene>
    <name evidence="1" type="ORF">B0H17DRAFT_1093707</name>
</gene>
<reference evidence="1" key="1">
    <citation type="submission" date="2023-03" db="EMBL/GenBank/DDBJ databases">
        <title>Massive genome expansion in bonnet fungi (Mycena s.s.) driven by repeated elements and novel gene families across ecological guilds.</title>
        <authorList>
            <consortium name="Lawrence Berkeley National Laboratory"/>
            <person name="Harder C.B."/>
            <person name="Miyauchi S."/>
            <person name="Viragh M."/>
            <person name="Kuo A."/>
            <person name="Thoen E."/>
            <person name="Andreopoulos B."/>
            <person name="Lu D."/>
            <person name="Skrede I."/>
            <person name="Drula E."/>
            <person name="Henrissat B."/>
            <person name="Morin E."/>
            <person name="Kohler A."/>
            <person name="Barry K."/>
            <person name="LaButti K."/>
            <person name="Morin E."/>
            <person name="Salamov A."/>
            <person name="Lipzen A."/>
            <person name="Mereny Z."/>
            <person name="Hegedus B."/>
            <person name="Baldrian P."/>
            <person name="Stursova M."/>
            <person name="Weitz H."/>
            <person name="Taylor A."/>
            <person name="Grigoriev I.V."/>
            <person name="Nagy L.G."/>
            <person name="Martin F."/>
            <person name="Kauserud H."/>
        </authorList>
    </citation>
    <scope>NUCLEOTIDE SEQUENCE</scope>
    <source>
        <strain evidence="1">CBHHK067</strain>
    </source>
</reference>
<dbReference type="Proteomes" id="UP001221757">
    <property type="component" value="Unassembled WGS sequence"/>
</dbReference>
<sequence length="380" mass="40837">MSCLRLFCGARAAPAQRLPLFARIRLRPGRRLSVRRRGLRPAHTTAAYPAGRVYRVWRVGLPNRMCAPCAALSARPSSFHFPLSRGVTGHCVPCAPPAPAVRGSLPLGLSGLRVIRLWALSDSGWCRVSVRRRRGVCVPCTPVRVSRSALLRLSRAAALGAGRYGAALRLWAGSSDAGWRPPWTRSVLAQACHTASARARSHTVVRVSGRYAAARTLRLRLSCRAIQLRALVDTQSSARRFVGRALSVRARAAHARACTSPGGHGPRCLSCAAPVARCAARAGATRHSAELHCVFRAPSAAGSPRRRAIRPARYARFARALRRCGFDVVVAHPVLGSLSVSVSLSAGCARPPARYPVSRRVRARAVPLPTSSPFTRSPPA</sequence>
<dbReference type="EMBL" id="JARKIE010000243">
    <property type="protein sequence ID" value="KAJ7662336.1"/>
    <property type="molecule type" value="Genomic_DNA"/>
</dbReference>
<proteinExistence type="predicted"/>
<evidence type="ECO:0000313" key="2">
    <source>
        <dbReference type="Proteomes" id="UP001221757"/>
    </source>
</evidence>
<comment type="caution">
    <text evidence="1">The sequence shown here is derived from an EMBL/GenBank/DDBJ whole genome shotgun (WGS) entry which is preliminary data.</text>
</comment>
<dbReference type="AlphaFoldDB" id="A0AAD7CTK2"/>
<accession>A0AAD7CTK2</accession>